<reference evidence="1 2" key="1">
    <citation type="submission" date="2022-04" db="EMBL/GenBank/DDBJ databases">
        <title>Paracoccus sp. YLB-12 draft genome sequence.</title>
        <authorList>
            <person name="Yu L."/>
        </authorList>
    </citation>
    <scope>NUCLEOTIDE SEQUENCE [LARGE SCALE GENOMIC DNA]</scope>
    <source>
        <strain evidence="1 2">YLB-12</strain>
    </source>
</reference>
<sequence>MLSRNALVVVADGHTATLFRNRARHGLDLEQTRHLTQQDFADAELEANSTRDVDEAAFAAGLAHFLNDLVLRQKADELAVIADPTTLGQLRKKYHKQLQQRIAKEVAKTLTGADRTAVANALS</sequence>
<organism evidence="1 2">
    <name type="scientific">Paracoccus maritimus</name>
    <dbReference type="NCBI Taxonomy" id="2933292"/>
    <lineage>
        <taxon>Bacteria</taxon>
        <taxon>Pseudomonadati</taxon>
        <taxon>Pseudomonadota</taxon>
        <taxon>Alphaproteobacteria</taxon>
        <taxon>Rhodobacterales</taxon>
        <taxon>Paracoccaceae</taxon>
        <taxon>Paracoccus</taxon>
    </lineage>
</organism>
<accession>A0ABT2K7M9</accession>
<dbReference type="Proteomes" id="UP001320702">
    <property type="component" value="Unassembled WGS sequence"/>
</dbReference>
<dbReference type="RefSeq" id="WP_260275792.1">
    <property type="nucleotide sequence ID" value="NZ_JANAVZ010000002.1"/>
</dbReference>
<dbReference type="InterPro" id="IPR041374">
    <property type="entry name" value="BaeRF_family12"/>
</dbReference>
<evidence type="ECO:0000313" key="2">
    <source>
        <dbReference type="Proteomes" id="UP001320702"/>
    </source>
</evidence>
<keyword evidence="2" id="KW-1185">Reference proteome</keyword>
<dbReference type="Pfam" id="PF18856">
    <property type="entry name" value="baeRF_family12"/>
    <property type="match status" value="1"/>
</dbReference>
<comment type="caution">
    <text evidence="1">The sequence shown here is derived from an EMBL/GenBank/DDBJ whole genome shotgun (WGS) entry which is preliminary data.</text>
</comment>
<gene>
    <name evidence="1" type="ORF">MU516_03380</name>
</gene>
<proteinExistence type="predicted"/>
<name>A0ABT2K7M9_9RHOB</name>
<protein>
    <submittedName>
        <fullName evidence="1">Host attachment family protein</fullName>
    </submittedName>
</protein>
<dbReference type="EMBL" id="JANAVZ010000002">
    <property type="protein sequence ID" value="MCT4331909.1"/>
    <property type="molecule type" value="Genomic_DNA"/>
</dbReference>
<evidence type="ECO:0000313" key="1">
    <source>
        <dbReference type="EMBL" id="MCT4331909.1"/>
    </source>
</evidence>